<keyword evidence="8" id="KW-1185">Reference proteome</keyword>
<evidence type="ECO:0000256" key="5">
    <source>
        <dbReference type="ARBA" id="ARBA00022695"/>
    </source>
</evidence>
<dbReference type="NCBIfam" id="NF041404">
    <property type="entry name" value="XopAI"/>
    <property type="match status" value="1"/>
</dbReference>
<dbReference type="AlphaFoldDB" id="A0A318SGJ0"/>
<sequence>MERIQGEGVHFRSTQEDRDQFKLAYLSQHDNDIDEWETNAWDLDSLKYSSPELAHMPIEDMIALRAWTITPDYQIVQDVLEANAPCSVEGLAYAKCIVSALHSLPDSYSHQGTVFTGEDQSDQWVRQRYKQGDTVTNLRFFATSETKEAAWQGKRVEWETDSQSGKRISKFSFIKDEQEVLFPPGTQFKIDRIERSSHRPIIKIYQSEI</sequence>
<dbReference type="GO" id="GO:0106274">
    <property type="term" value="F:NAD+-protein-arginine ADP-ribosyltransferase activity"/>
    <property type="evidence" value="ECO:0007669"/>
    <property type="project" value="UniProtKB-EC"/>
</dbReference>
<dbReference type="PROSITE" id="PS51996">
    <property type="entry name" value="TR_MART"/>
    <property type="match status" value="1"/>
</dbReference>
<dbReference type="Proteomes" id="UP000247540">
    <property type="component" value="Unassembled WGS sequence"/>
</dbReference>
<dbReference type="Pfam" id="PF01129">
    <property type="entry name" value="ART"/>
    <property type="match status" value="1"/>
</dbReference>
<evidence type="ECO:0000256" key="3">
    <source>
        <dbReference type="ARBA" id="ARBA00022676"/>
    </source>
</evidence>
<evidence type="ECO:0000256" key="6">
    <source>
        <dbReference type="ARBA" id="ARBA00047597"/>
    </source>
</evidence>
<name>A0A318SGJ0_9BURK</name>
<dbReference type="EC" id="2.4.2.31" evidence="2"/>
<comment type="similarity">
    <text evidence="1">Belongs to the Arg-specific ADP-ribosyltransferase family.</text>
</comment>
<protein>
    <recommendedName>
        <fullName evidence="2">NAD(+)--protein-arginine ADP-ribosyltransferase</fullName>
        <ecNumber evidence="2">2.4.2.31</ecNumber>
    </recommendedName>
</protein>
<comment type="caution">
    <text evidence="7">The sequence shown here is derived from an EMBL/GenBank/DDBJ whole genome shotgun (WGS) entry which is preliminary data.</text>
</comment>
<evidence type="ECO:0000256" key="1">
    <source>
        <dbReference type="ARBA" id="ARBA00009558"/>
    </source>
</evidence>
<gene>
    <name evidence="7" type="ORF">DFQ15_11681</name>
</gene>
<organism evidence="7 8">
    <name type="scientific">Xylophilus ampelinus</name>
    <dbReference type="NCBI Taxonomy" id="54067"/>
    <lineage>
        <taxon>Bacteria</taxon>
        <taxon>Pseudomonadati</taxon>
        <taxon>Pseudomonadota</taxon>
        <taxon>Betaproteobacteria</taxon>
        <taxon>Burkholderiales</taxon>
        <taxon>Xylophilus</taxon>
    </lineage>
</organism>
<comment type="catalytic activity">
    <reaction evidence="6">
        <text>L-arginyl-[protein] + NAD(+) = N(omega)-(ADP-D-ribosyl)-L-arginyl-[protein] + nicotinamide + H(+)</text>
        <dbReference type="Rhea" id="RHEA:19149"/>
        <dbReference type="Rhea" id="RHEA-COMP:10532"/>
        <dbReference type="Rhea" id="RHEA-COMP:15087"/>
        <dbReference type="ChEBI" id="CHEBI:15378"/>
        <dbReference type="ChEBI" id="CHEBI:17154"/>
        <dbReference type="ChEBI" id="CHEBI:29965"/>
        <dbReference type="ChEBI" id="CHEBI:57540"/>
        <dbReference type="ChEBI" id="CHEBI:142554"/>
        <dbReference type="EC" id="2.4.2.31"/>
    </reaction>
</comment>
<proteinExistence type="inferred from homology"/>
<accession>A0A318SGJ0</accession>
<dbReference type="OrthoDB" id="6004892at2"/>
<keyword evidence="5" id="KW-0548">Nucleotidyltransferase</keyword>
<dbReference type="EMBL" id="QJTC01000016">
    <property type="protein sequence ID" value="PYE76120.1"/>
    <property type="molecule type" value="Genomic_DNA"/>
</dbReference>
<dbReference type="GO" id="GO:0016779">
    <property type="term" value="F:nucleotidyltransferase activity"/>
    <property type="evidence" value="ECO:0007669"/>
    <property type="project" value="UniProtKB-KW"/>
</dbReference>
<dbReference type="Gene3D" id="3.90.176.10">
    <property type="entry name" value="Toxin ADP-ribosyltransferase, Chain A, domain 1"/>
    <property type="match status" value="1"/>
</dbReference>
<keyword evidence="4 7" id="KW-0808">Transferase</keyword>
<dbReference type="SUPFAM" id="SSF56399">
    <property type="entry name" value="ADP-ribosylation"/>
    <property type="match status" value="1"/>
</dbReference>
<reference evidence="7 8" key="1">
    <citation type="submission" date="2018-06" db="EMBL/GenBank/DDBJ databases">
        <title>Genomic Encyclopedia of Type Strains, Phase III (KMG-III): the genomes of soil and plant-associated and newly described type strains.</title>
        <authorList>
            <person name="Whitman W."/>
        </authorList>
    </citation>
    <scope>NUCLEOTIDE SEQUENCE [LARGE SCALE GENOMIC DNA]</scope>
    <source>
        <strain evidence="7 8">CECT 7646</strain>
    </source>
</reference>
<keyword evidence="3" id="KW-0328">Glycosyltransferase</keyword>
<evidence type="ECO:0000256" key="2">
    <source>
        <dbReference type="ARBA" id="ARBA00012031"/>
    </source>
</evidence>
<evidence type="ECO:0000256" key="4">
    <source>
        <dbReference type="ARBA" id="ARBA00022679"/>
    </source>
</evidence>
<evidence type="ECO:0000313" key="7">
    <source>
        <dbReference type="EMBL" id="PYE76120.1"/>
    </source>
</evidence>
<dbReference type="InterPro" id="IPR000768">
    <property type="entry name" value="ART"/>
</dbReference>
<evidence type="ECO:0000313" key="8">
    <source>
        <dbReference type="Proteomes" id="UP000247540"/>
    </source>
</evidence>